<keyword evidence="1" id="KW-0802">TPR repeat</keyword>
<dbReference type="GeneID" id="106180820"/>
<dbReference type="InterPro" id="IPR011990">
    <property type="entry name" value="TPR-like_helical_dom_sf"/>
</dbReference>
<gene>
    <name evidence="4" type="primary">LOC106180820</name>
</gene>
<dbReference type="InParanoid" id="A0A1S3KD34"/>
<evidence type="ECO:0000256" key="1">
    <source>
        <dbReference type="PROSITE-ProRule" id="PRU00339"/>
    </source>
</evidence>
<dbReference type="STRING" id="7574.A0A1S3KD34"/>
<dbReference type="OrthoDB" id="2423701at2759"/>
<dbReference type="SUPFAM" id="SSF48452">
    <property type="entry name" value="TPR-like"/>
    <property type="match status" value="1"/>
</dbReference>
<dbReference type="SMART" id="SM00028">
    <property type="entry name" value="TPR"/>
    <property type="match status" value="3"/>
</dbReference>
<dbReference type="KEGG" id="lak:106180820"/>
<sequence length="259" mass="29536">MVSFGWKKKIDQAVVKRSREEFEKDAKDVVDEDEIIIQNGEVDWLSLAPKRNCTVALEDSLAKAGRLKTEGGTLAEAERYWEALKKWDEALALTPKDATLYEMKAQAYLQLCEVFPAVQSASKAVQLAPTWWEAYQTLGRTHLGLGEVKLALRSFSKAFHINPCDQELWEEDLQWTLSLLRRKQNIKDQLQTVVQQSRISIRTLEEESEESGSENTALSDTEAESRLVQFTSGSDEKHEEGEQKLRRLPGNYVQMRDTG</sequence>
<evidence type="ECO:0000256" key="2">
    <source>
        <dbReference type="SAM" id="MobiDB-lite"/>
    </source>
</evidence>
<dbReference type="Proteomes" id="UP000085678">
    <property type="component" value="Unplaced"/>
</dbReference>
<dbReference type="InterPro" id="IPR052658">
    <property type="entry name" value="TPR-containing"/>
</dbReference>
<dbReference type="RefSeq" id="XP_013420407.1">
    <property type="nucleotide sequence ID" value="XM_013564953.1"/>
</dbReference>
<dbReference type="Gene3D" id="1.25.40.10">
    <property type="entry name" value="Tetratricopeptide repeat domain"/>
    <property type="match status" value="1"/>
</dbReference>
<feature type="region of interest" description="Disordered" evidence="2">
    <location>
        <begin position="204"/>
        <end position="259"/>
    </location>
</feature>
<name>A0A1S3KD34_LINAN</name>
<dbReference type="InterPro" id="IPR019734">
    <property type="entry name" value="TPR_rpt"/>
</dbReference>
<evidence type="ECO:0000313" key="4">
    <source>
        <dbReference type="RefSeq" id="XP_013420407.1"/>
    </source>
</evidence>
<dbReference type="AlphaFoldDB" id="A0A1S3KD34"/>
<feature type="repeat" description="TPR" evidence="1">
    <location>
        <begin position="132"/>
        <end position="165"/>
    </location>
</feature>
<evidence type="ECO:0000313" key="3">
    <source>
        <dbReference type="Proteomes" id="UP000085678"/>
    </source>
</evidence>
<accession>A0A1S3KD34</accession>
<proteinExistence type="predicted"/>
<organism evidence="3 4">
    <name type="scientific">Lingula anatina</name>
    <name type="common">Brachiopod</name>
    <name type="synonym">Lingula unguis</name>
    <dbReference type="NCBI Taxonomy" id="7574"/>
    <lineage>
        <taxon>Eukaryota</taxon>
        <taxon>Metazoa</taxon>
        <taxon>Spiralia</taxon>
        <taxon>Lophotrochozoa</taxon>
        <taxon>Brachiopoda</taxon>
        <taxon>Linguliformea</taxon>
        <taxon>Lingulata</taxon>
        <taxon>Lingulida</taxon>
        <taxon>Linguloidea</taxon>
        <taxon>Lingulidae</taxon>
        <taxon>Lingula</taxon>
    </lineage>
</organism>
<reference evidence="4" key="1">
    <citation type="submission" date="2025-08" db="UniProtKB">
        <authorList>
            <consortium name="RefSeq"/>
        </authorList>
    </citation>
    <scope>IDENTIFICATION</scope>
    <source>
        <tissue evidence="4">Gonads</tissue>
    </source>
</reference>
<dbReference type="PANTHER" id="PTHR15544">
    <property type="entry name" value="OSMOSIS RESPONSIVE FACTOR"/>
    <property type="match status" value="1"/>
</dbReference>
<dbReference type="OMA" id="KESRVRC"/>
<feature type="compositionally biased region" description="Basic and acidic residues" evidence="2">
    <location>
        <begin position="234"/>
        <end position="245"/>
    </location>
</feature>
<protein>
    <submittedName>
        <fullName evidence="4">Tetratricopeptide repeat protein 33-like</fullName>
    </submittedName>
</protein>
<keyword evidence="3" id="KW-1185">Reference proteome</keyword>
<dbReference type="PANTHER" id="PTHR15544:SF0">
    <property type="entry name" value="TETRATRICOPEPTIDE REPEAT PROTEIN 33"/>
    <property type="match status" value="1"/>
</dbReference>
<dbReference type="PROSITE" id="PS50005">
    <property type="entry name" value="TPR"/>
    <property type="match status" value="1"/>
</dbReference>